<evidence type="ECO:0000313" key="1">
    <source>
        <dbReference type="EMBL" id="KTB39133.1"/>
    </source>
</evidence>
<reference evidence="1 2" key="1">
    <citation type="submission" date="2015-12" db="EMBL/GenBank/DDBJ databases">
        <title>Draft genome sequence of Moniliophthora roreri, the causal agent of frosty pod rot of cacao.</title>
        <authorList>
            <person name="Aime M.C."/>
            <person name="Diaz-Valderrama J.R."/>
            <person name="Kijpornyongpan T."/>
            <person name="Phillips-Mora W."/>
        </authorList>
    </citation>
    <scope>NUCLEOTIDE SEQUENCE [LARGE SCALE GENOMIC DNA]</scope>
    <source>
        <strain evidence="1 2">MCA 2952</strain>
    </source>
</reference>
<sequence length="83" mass="9385">MSLFAKPERDGYTYLHASSVKQNEAVTILAFKIKSTDPVIAHNRFGHIPYRVLTNCMKHCKGFSIEKQGSKKSLFLKSVKIIS</sequence>
<protein>
    <submittedName>
        <fullName evidence="1">Uncharacterized protein</fullName>
    </submittedName>
</protein>
<evidence type="ECO:0000313" key="2">
    <source>
        <dbReference type="Proteomes" id="UP000054988"/>
    </source>
</evidence>
<comment type="caution">
    <text evidence="1">The sequence shown here is derived from an EMBL/GenBank/DDBJ whole genome shotgun (WGS) entry which is preliminary data.</text>
</comment>
<dbReference type="AlphaFoldDB" id="A0A0W0FRZ6"/>
<dbReference type="Proteomes" id="UP000054988">
    <property type="component" value="Unassembled WGS sequence"/>
</dbReference>
<dbReference type="EMBL" id="LATX01001707">
    <property type="protein sequence ID" value="KTB39133.1"/>
    <property type="molecule type" value="Genomic_DNA"/>
</dbReference>
<accession>A0A0W0FRZ6</accession>
<proteinExistence type="predicted"/>
<name>A0A0W0FRZ6_MONRR</name>
<organism evidence="1 2">
    <name type="scientific">Moniliophthora roreri</name>
    <name type="common">Frosty pod rot fungus</name>
    <name type="synonym">Monilia roreri</name>
    <dbReference type="NCBI Taxonomy" id="221103"/>
    <lineage>
        <taxon>Eukaryota</taxon>
        <taxon>Fungi</taxon>
        <taxon>Dikarya</taxon>
        <taxon>Basidiomycota</taxon>
        <taxon>Agaricomycotina</taxon>
        <taxon>Agaricomycetes</taxon>
        <taxon>Agaricomycetidae</taxon>
        <taxon>Agaricales</taxon>
        <taxon>Marasmiineae</taxon>
        <taxon>Marasmiaceae</taxon>
        <taxon>Moniliophthora</taxon>
    </lineage>
</organism>
<gene>
    <name evidence="1" type="ORF">WG66_8291</name>
</gene>